<evidence type="ECO:0000313" key="3">
    <source>
        <dbReference type="EMBL" id="MCU4975939.1"/>
    </source>
</evidence>
<feature type="transmembrane region" description="Helical" evidence="2">
    <location>
        <begin position="259"/>
        <end position="277"/>
    </location>
</feature>
<evidence type="ECO:0008006" key="5">
    <source>
        <dbReference type="Google" id="ProtNLM"/>
    </source>
</evidence>
<evidence type="ECO:0000256" key="2">
    <source>
        <dbReference type="SAM" id="Phobius"/>
    </source>
</evidence>
<sequence>MRRDTVRTALVALVLVLAIGTGIVIADAASAQDNATDDDRVDELEDELTLEELRRDGRSYSNSPASVRIADDRMWWLIHWPANAIGSNPGDVDDDGWRYLSSDDTVDRNAVYLRTIHVEETTESVTAYVAYYDVEEREVPHGNGTVRETVATDVVVDEQQLSFSPGWPMLEVDLRQSDDKQQVTMWLEDDDGAIDGARWTFDHRSVATTQSAGIASEGDYLTRASLEFLFPIVVGGFGMGIVCKRAIDRAGSGPGWGYGKWIFLLSLGLGLIVVTQFSTLAELLVIAPLAAAAFVVGIFGIIILETYQAHQQRTLFFRPVVRDATSPSGEDAIDSFLGDMEEEIVIDGDAGPPSVIRRGLMPFLARVFGARARLEGYQGLETAIKLPSSRWDQLVIVDPDADEVIDYEPEGWTLAFPSIDDRDDAIRTAGLALVGVMVVSTIGSALSWAWALGLGAIALVGYCATPTGGRGRIEPAPGHFRAAFMSMMFLADELDDARTIDGARERIIELQATHQRDIDEALEKGDSTLIEEMFGGEVDRELVTGSPSTSATSSSATTDDVDQVEEVPADD</sequence>
<dbReference type="RefSeq" id="WP_338009485.1">
    <property type="nucleotide sequence ID" value="NZ_JAOPKB010000030.1"/>
</dbReference>
<feature type="transmembrane region" description="Helical" evidence="2">
    <location>
        <begin position="228"/>
        <end position="247"/>
    </location>
</feature>
<feature type="compositionally biased region" description="Acidic residues" evidence="1">
    <location>
        <begin position="559"/>
        <end position="571"/>
    </location>
</feature>
<evidence type="ECO:0000313" key="4">
    <source>
        <dbReference type="Proteomes" id="UP001320972"/>
    </source>
</evidence>
<dbReference type="Proteomes" id="UP001320972">
    <property type="component" value="Unassembled WGS sequence"/>
</dbReference>
<keyword evidence="2" id="KW-1133">Transmembrane helix</keyword>
<reference evidence="3 4" key="1">
    <citation type="submission" date="2022-09" db="EMBL/GenBank/DDBJ databases">
        <title>Enrichment on poylsaccharides allowed isolation of novel metabolic and taxonomic groups of Haloarchaea.</title>
        <authorList>
            <person name="Sorokin D.Y."/>
            <person name="Elcheninov A.G."/>
            <person name="Khizhniak T.V."/>
            <person name="Kolganova T.V."/>
            <person name="Kublanov I.V."/>
        </authorList>
    </citation>
    <scope>NUCLEOTIDE SEQUENCE [LARGE SCALE GENOMIC DNA]</scope>
    <source>
        <strain evidence="3 4">AArc-m2/3/4</strain>
    </source>
</reference>
<keyword evidence="4" id="KW-1185">Reference proteome</keyword>
<proteinExistence type="predicted"/>
<keyword evidence="2" id="KW-0472">Membrane</keyword>
<protein>
    <recommendedName>
        <fullName evidence="5">DUF2207 domain-containing protein</fullName>
    </recommendedName>
</protein>
<gene>
    <name evidence="3" type="ORF">OB955_25000</name>
</gene>
<feature type="transmembrane region" description="Helical" evidence="2">
    <location>
        <begin position="283"/>
        <end position="304"/>
    </location>
</feature>
<name>A0ABT2QLZ3_9EURY</name>
<feature type="transmembrane region" description="Helical" evidence="2">
    <location>
        <begin position="425"/>
        <end position="442"/>
    </location>
</feature>
<comment type="caution">
    <text evidence="3">The sequence shown here is derived from an EMBL/GenBank/DDBJ whole genome shotgun (WGS) entry which is preliminary data.</text>
</comment>
<keyword evidence="2" id="KW-0812">Transmembrane</keyword>
<accession>A0ABT2QLZ3</accession>
<dbReference type="EMBL" id="JAOPKB010000030">
    <property type="protein sequence ID" value="MCU4975939.1"/>
    <property type="molecule type" value="Genomic_DNA"/>
</dbReference>
<evidence type="ECO:0000256" key="1">
    <source>
        <dbReference type="SAM" id="MobiDB-lite"/>
    </source>
</evidence>
<feature type="compositionally biased region" description="Low complexity" evidence="1">
    <location>
        <begin position="544"/>
        <end position="558"/>
    </location>
</feature>
<organism evidence="3 4">
    <name type="scientific">Natronoglomus mannanivorans</name>
    <dbReference type="NCBI Taxonomy" id="2979990"/>
    <lineage>
        <taxon>Archaea</taxon>
        <taxon>Methanobacteriati</taxon>
        <taxon>Methanobacteriota</taxon>
        <taxon>Stenosarchaea group</taxon>
        <taxon>Halobacteria</taxon>
        <taxon>Halobacteriales</taxon>
        <taxon>Natrialbaceae</taxon>
        <taxon>Natronoglomus</taxon>
    </lineage>
</organism>
<feature type="region of interest" description="Disordered" evidence="1">
    <location>
        <begin position="541"/>
        <end position="571"/>
    </location>
</feature>